<evidence type="ECO:0008006" key="5">
    <source>
        <dbReference type="Google" id="ProtNLM"/>
    </source>
</evidence>
<keyword evidence="2" id="KW-0732">Signal</keyword>
<reference evidence="4" key="1">
    <citation type="submission" date="2006-10" db="EMBL/GenBank/DDBJ databases">
        <authorList>
            <person name="Heidelberg J."/>
            <person name="Sebastian Y."/>
        </authorList>
    </citation>
    <scope>NUCLEOTIDE SEQUENCE [LARGE SCALE GENOMIC DNA]</scope>
    <source>
        <strain evidence="4">EX25</strain>
    </source>
</reference>
<dbReference type="Proteomes" id="UP000242664">
    <property type="component" value="Unassembled WGS sequence"/>
</dbReference>
<dbReference type="EMBL" id="DS267818">
    <property type="protein sequence ID" value="EDN57351.1"/>
    <property type="molecule type" value="Genomic_DNA"/>
</dbReference>
<gene>
    <name evidence="3" type="ORF">VEx25_1308</name>
</gene>
<accession>A0ABM9WW38</accession>
<evidence type="ECO:0000313" key="4">
    <source>
        <dbReference type="Proteomes" id="UP000242664"/>
    </source>
</evidence>
<keyword evidence="1" id="KW-0175">Coiled coil</keyword>
<proteinExistence type="predicted"/>
<feature type="coiled-coil region" evidence="1">
    <location>
        <begin position="130"/>
        <end position="170"/>
    </location>
</feature>
<evidence type="ECO:0000256" key="2">
    <source>
        <dbReference type="SAM" id="SignalP"/>
    </source>
</evidence>
<feature type="chain" id="PRO_5045547226" description="Lipoprotein" evidence="2">
    <location>
        <begin position="21"/>
        <end position="212"/>
    </location>
</feature>
<dbReference type="PROSITE" id="PS51257">
    <property type="entry name" value="PROKAR_LIPOPROTEIN"/>
    <property type="match status" value="1"/>
</dbReference>
<name>A0ABM9WW38_VIBAE</name>
<dbReference type="RefSeq" id="WP_006742004.1">
    <property type="nucleotide sequence ID" value="NC_013457.1"/>
</dbReference>
<feature type="signal peptide" evidence="2">
    <location>
        <begin position="1"/>
        <end position="20"/>
    </location>
</feature>
<protein>
    <recommendedName>
        <fullName evidence="5">Lipoprotein</fullName>
    </recommendedName>
</protein>
<evidence type="ECO:0000256" key="1">
    <source>
        <dbReference type="SAM" id="Coils"/>
    </source>
</evidence>
<dbReference type="GeneID" id="45030211"/>
<keyword evidence="4" id="KW-1185">Reference proteome</keyword>
<sequence>MFKKIILATALLVISGCANVGQPEKMRSNATLEWADGLTERALVAGSKRSITVPFGDQVFVFLIDEQSIGKDCLVYSYKHVSGGVAQADICFGSEMTLFLNGQVLNSGNIYLDNGQTFTEVAQTREYAAKLKFQEQLKQEQDEKQKEQAAKALEQDLKAKELELFIIEQQKKRVIAETKAIETHSDKTDEKIDATNDLIRSVGKGIENHGVK</sequence>
<evidence type="ECO:0000313" key="3">
    <source>
        <dbReference type="EMBL" id="EDN57351.1"/>
    </source>
</evidence>
<organism evidence="3 4">
    <name type="scientific">Vibrio antiquarius (strain Ex25)</name>
    <dbReference type="NCBI Taxonomy" id="150340"/>
    <lineage>
        <taxon>Bacteria</taxon>
        <taxon>Pseudomonadati</taxon>
        <taxon>Pseudomonadota</taxon>
        <taxon>Gammaproteobacteria</taxon>
        <taxon>Vibrionales</taxon>
        <taxon>Vibrionaceae</taxon>
        <taxon>Vibrio</taxon>
        <taxon>Vibrio diabolicus subgroup</taxon>
    </lineage>
</organism>